<evidence type="ECO:0000313" key="1">
    <source>
        <dbReference type="EMBL" id="TFK71697.1"/>
    </source>
</evidence>
<keyword evidence="2" id="KW-1185">Reference proteome</keyword>
<evidence type="ECO:0000313" key="2">
    <source>
        <dbReference type="Proteomes" id="UP000308600"/>
    </source>
</evidence>
<sequence>MTPNLHSVQRRAQTAAVCSSDFVWMQNGLQQSPCLVAAFSLGACTNGNWNVPALPNGTKYDSPNATTANPCSCSWTSYNLLSACALCQNQPGGYDTWSAYVLQCPSIDRTNNTYWPSSIAFPSAAAIPFYASQNPLDWPNSRFDLNTAHSIANEGHADLTGQAPSSPQKSSNIGPIIGGVVGGVVIIILAVLGIWLYNKRKRLQAATAAQDGHHYMGGVVSPHPVDGIYTDGQEKTNGYMRLQTNGSPITVGTMPPNPPMSPATVQTHHTHNTSGGSLSYFGGTPIGHNPQTSLSIPGSPSPAPGGIFNVFTSTPTSTPPPRHGHSNSAGSNPENQIQPFTLIPSSSSASPNVNANTSTNGYAPDRKGGPPGGGPIYPVYSSPSRPPDEHGVMSGETGVPGSSIGLGTAGTESSGPSEAGGSSQGRRERLNPPPYSPDGYAGPGVGAGAGMGGYSSGVVGQQQQQRRQTAQQAQFPQQQQQQQQGYPVTPPRHGGGGGDVVLASTPMRPEKSPVMIMHNRPTSLTETATSSSGSGAGMDGVGGLRNTRRTSGNVGIGGIPAVQVHETGSTTGTGTSLSGIDMIPTLGHGSSPAFNIGGGGAVGGGAIGTGLSGLLQANSIQPVSPTGGQGGFLRPQVVNPDPSVDGRSVVDHDVEPEI</sequence>
<accession>A0ACD3B255</accession>
<name>A0ACD3B255_9AGAR</name>
<dbReference type="Proteomes" id="UP000308600">
    <property type="component" value="Unassembled WGS sequence"/>
</dbReference>
<dbReference type="EMBL" id="ML208294">
    <property type="protein sequence ID" value="TFK71697.1"/>
    <property type="molecule type" value="Genomic_DNA"/>
</dbReference>
<gene>
    <name evidence="1" type="ORF">BDN72DRAFT_856009</name>
</gene>
<proteinExistence type="predicted"/>
<reference evidence="1 2" key="1">
    <citation type="journal article" date="2019" name="Nat. Ecol. Evol.">
        <title>Megaphylogeny resolves global patterns of mushroom evolution.</title>
        <authorList>
            <person name="Varga T."/>
            <person name="Krizsan K."/>
            <person name="Foldi C."/>
            <person name="Dima B."/>
            <person name="Sanchez-Garcia M."/>
            <person name="Sanchez-Ramirez S."/>
            <person name="Szollosi G.J."/>
            <person name="Szarkandi J.G."/>
            <person name="Papp V."/>
            <person name="Albert L."/>
            <person name="Andreopoulos W."/>
            <person name="Angelini C."/>
            <person name="Antonin V."/>
            <person name="Barry K.W."/>
            <person name="Bougher N.L."/>
            <person name="Buchanan P."/>
            <person name="Buyck B."/>
            <person name="Bense V."/>
            <person name="Catcheside P."/>
            <person name="Chovatia M."/>
            <person name="Cooper J."/>
            <person name="Damon W."/>
            <person name="Desjardin D."/>
            <person name="Finy P."/>
            <person name="Geml J."/>
            <person name="Haridas S."/>
            <person name="Hughes K."/>
            <person name="Justo A."/>
            <person name="Karasinski D."/>
            <person name="Kautmanova I."/>
            <person name="Kiss B."/>
            <person name="Kocsube S."/>
            <person name="Kotiranta H."/>
            <person name="LaButti K.M."/>
            <person name="Lechner B.E."/>
            <person name="Liimatainen K."/>
            <person name="Lipzen A."/>
            <person name="Lukacs Z."/>
            <person name="Mihaltcheva S."/>
            <person name="Morgado L.N."/>
            <person name="Niskanen T."/>
            <person name="Noordeloos M.E."/>
            <person name="Ohm R.A."/>
            <person name="Ortiz-Santana B."/>
            <person name="Ovrebo C."/>
            <person name="Racz N."/>
            <person name="Riley R."/>
            <person name="Savchenko A."/>
            <person name="Shiryaev A."/>
            <person name="Soop K."/>
            <person name="Spirin V."/>
            <person name="Szebenyi C."/>
            <person name="Tomsovsky M."/>
            <person name="Tulloss R.E."/>
            <person name="Uehling J."/>
            <person name="Grigoriev I.V."/>
            <person name="Vagvolgyi C."/>
            <person name="Papp T."/>
            <person name="Martin F.M."/>
            <person name="Miettinen O."/>
            <person name="Hibbett D.S."/>
            <person name="Nagy L.G."/>
        </authorList>
    </citation>
    <scope>NUCLEOTIDE SEQUENCE [LARGE SCALE GENOMIC DNA]</scope>
    <source>
        <strain evidence="1 2">NL-1719</strain>
    </source>
</reference>
<protein>
    <submittedName>
        <fullName evidence="1">Uncharacterized protein</fullName>
    </submittedName>
</protein>
<organism evidence="1 2">
    <name type="scientific">Pluteus cervinus</name>
    <dbReference type="NCBI Taxonomy" id="181527"/>
    <lineage>
        <taxon>Eukaryota</taxon>
        <taxon>Fungi</taxon>
        <taxon>Dikarya</taxon>
        <taxon>Basidiomycota</taxon>
        <taxon>Agaricomycotina</taxon>
        <taxon>Agaricomycetes</taxon>
        <taxon>Agaricomycetidae</taxon>
        <taxon>Agaricales</taxon>
        <taxon>Pluteineae</taxon>
        <taxon>Pluteaceae</taxon>
        <taxon>Pluteus</taxon>
    </lineage>
</organism>